<dbReference type="Proteomes" id="UP000245535">
    <property type="component" value="Unassembled WGS sequence"/>
</dbReference>
<dbReference type="EMBL" id="QGDO01000002">
    <property type="protein sequence ID" value="PWJ42563.1"/>
    <property type="molecule type" value="Genomic_DNA"/>
</dbReference>
<organism evidence="1 2">
    <name type="scientific">Sediminitomix flava</name>
    <dbReference type="NCBI Taxonomy" id="379075"/>
    <lineage>
        <taxon>Bacteria</taxon>
        <taxon>Pseudomonadati</taxon>
        <taxon>Bacteroidota</taxon>
        <taxon>Cytophagia</taxon>
        <taxon>Cytophagales</taxon>
        <taxon>Flammeovirgaceae</taxon>
        <taxon>Sediminitomix</taxon>
    </lineage>
</organism>
<evidence type="ECO:0000313" key="1">
    <source>
        <dbReference type="EMBL" id="PWJ42563.1"/>
    </source>
</evidence>
<name>A0A315ZBV5_SEDFL</name>
<gene>
    <name evidence="1" type="ORF">BC781_102106</name>
</gene>
<protein>
    <submittedName>
        <fullName evidence="1">Helix-hairpin-helix protein</fullName>
    </submittedName>
</protein>
<dbReference type="Pfam" id="PF12836">
    <property type="entry name" value="HHH_3"/>
    <property type="match status" value="1"/>
</dbReference>
<dbReference type="OrthoDB" id="9766750at2"/>
<proteinExistence type="predicted"/>
<sequence>MKYTRILLLTISFLFPSFLIAQSLEHSFEDLSENIENEEGVLNVEILMNELADLKEHPIQINYATKEELSKLFFLDNEQIEEILNHRKKYGFYNSIYELQQLSSFDLQVLRRIRPYLAFEQKVSLQKVNVKEQGNHYVVARAGIVFPKAKGYESNSETDAKYIGSPWKWQTRFRSQVSEKYKLHLLFEKDAGEKGFDFASGGVQLDRIGAFKNVTFGNYQLRFGQGLVMGGGFRLSPSADPIQAIFPNDQKIYPFTSALEYNYLSGVTSNFKWKGVEFIPFVSIRKLDAVEYDLGFRISDNGLHRTEGELDKKDKLTERIFGVHFEKGFVEDKLTLGGTYLYQSFSDSLVVAKDFSDTKDFSGINNHLGSVDLKGNYQSMSLKAEVAYSSSNAWAFSGSLIHSFSRSFQLGVLHRDYSPSFHSFYGGSLSKNSSIQNEQGTYTTLFWRPRKHLEGFLYFDLYKFPWLKKYDLQTENGSDFFLKVNWEVQTNHLLQFRLSYQEFNEYLSEVSSLVFRERLYIRLNYRNESRENLILNSHLAGKWQSQQENIYGVLLAQDVRYKWRKFQFDLRLAYYNSEAYDVRFYLWEPSMLYQYSFENYYGNGFRTALVVCYKFNKKFRCWLKYANTNFFDRTEIGTGNELREGSNKHSFDFQVMYKL</sequence>
<dbReference type="RefSeq" id="WP_109616702.1">
    <property type="nucleotide sequence ID" value="NZ_QGDO01000002.1"/>
</dbReference>
<evidence type="ECO:0000313" key="2">
    <source>
        <dbReference type="Proteomes" id="UP000245535"/>
    </source>
</evidence>
<accession>A0A315ZBV5</accession>
<comment type="caution">
    <text evidence="1">The sequence shown here is derived from an EMBL/GenBank/DDBJ whole genome shotgun (WGS) entry which is preliminary data.</text>
</comment>
<dbReference type="InterPro" id="IPR010994">
    <property type="entry name" value="RuvA_2-like"/>
</dbReference>
<dbReference type="SUPFAM" id="SSF47781">
    <property type="entry name" value="RuvA domain 2-like"/>
    <property type="match status" value="1"/>
</dbReference>
<reference evidence="1 2" key="1">
    <citation type="submission" date="2018-03" db="EMBL/GenBank/DDBJ databases">
        <title>Genomic Encyclopedia of Archaeal and Bacterial Type Strains, Phase II (KMG-II): from individual species to whole genera.</title>
        <authorList>
            <person name="Goeker M."/>
        </authorList>
    </citation>
    <scope>NUCLEOTIDE SEQUENCE [LARGE SCALE GENOMIC DNA]</scope>
    <source>
        <strain evidence="1 2">DSM 28229</strain>
    </source>
</reference>
<keyword evidence="2" id="KW-1185">Reference proteome</keyword>
<dbReference type="AlphaFoldDB" id="A0A315ZBV5"/>